<dbReference type="Proteomes" id="UP000298138">
    <property type="component" value="Unassembled WGS sequence"/>
</dbReference>
<protein>
    <recommendedName>
        <fullName evidence="2">STEEP1 domain-containing protein</fullName>
    </recommendedName>
</protein>
<dbReference type="InterPro" id="IPR057965">
    <property type="entry name" value="STEEP1_dom"/>
</dbReference>
<dbReference type="OrthoDB" id="418131at2759"/>
<accession>A0A4S2N7H0</accession>
<keyword evidence="4" id="KW-1185">Reference proteome</keyword>
<dbReference type="STRING" id="341454.A0A4S2N7H0"/>
<proteinExistence type="predicted"/>
<feature type="region of interest" description="Disordered" evidence="1">
    <location>
        <begin position="154"/>
        <end position="173"/>
    </location>
</feature>
<feature type="domain" description="STEEP1" evidence="2">
    <location>
        <begin position="4"/>
        <end position="133"/>
    </location>
</feature>
<dbReference type="EMBL" id="ML220112">
    <property type="protein sequence ID" value="TGZ85237.1"/>
    <property type="molecule type" value="Genomic_DNA"/>
</dbReference>
<organism evidence="3 4">
    <name type="scientific">Ascodesmis nigricans</name>
    <dbReference type="NCBI Taxonomy" id="341454"/>
    <lineage>
        <taxon>Eukaryota</taxon>
        <taxon>Fungi</taxon>
        <taxon>Dikarya</taxon>
        <taxon>Ascomycota</taxon>
        <taxon>Pezizomycotina</taxon>
        <taxon>Pezizomycetes</taxon>
        <taxon>Pezizales</taxon>
        <taxon>Ascodesmidaceae</taxon>
        <taxon>Ascodesmis</taxon>
    </lineage>
</organism>
<feature type="compositionally biased region" description="Basic and acidic residues" evidence="1">
    <location>
        <begin position="159"/>
        <end position="173"/>
    </location>
</feature>
<dbReference type="Pfam" id="PF25809">
    <property type="entry name" value="STEEP1"/>
    <property type="match status" value="1"/>
</dbReference>
<sequence>MSTPRVHTFHCTFCSHLVLASTHTLTTIPRRRDPGLDHAYIFPLPTPSSSADTDDSSSESEDEGGDHSTTEPRSTTATTSATRRLRRDKDSYTLLLTLLRDRLPKIITREDGFEKRHAWRCGRCKVIVGYQLDEIHYELGPKSDTHATGTVIVGGGEAGADKDRARKERERQGGKGRRWFYVLPGAITETEGLGKEARKEDVELVKVDVPSRTVS</sequence>
<evidence type="ECO:0000256" key="1">
    <source>
        <dbReference type="SAM" id="MobiDB-lite"/>
    </source>
</evidence>
<feature type="region of interest" description="Disordered" evidence="1">
    <location>
        <begin position="36"/>
        <end position="84"/>
    </location>
</feature>
<feature type="compositionally biased region" description="Low complexity" evidence="1">
    <location>
        <begin position="71"/>
        <end position="82"/>
    </location>
</feature>
<reference evidence="3 4" key="1">
    <citation type="submission" date="2019-04" db="EMBL/GenBank/DDBJ databases">
        <title>Comparative genomics and transcriptomics to analyze fruiting body development in filamentous ascomycetes.</title>
        <authorList>
            <consortium name="DOE Joint Genome Institute"/>
            <person name="Lutkenhaus R."/>
            <person name="Traeger S."/>
            <person name="Breuer J."/>
            <person name="Kuo A."/>
            <person name="Lipzen A."/>
            <person name="Pangilinan J."/>
            <person name="Dilworth D."/>
            <person name="Sandor L."/>
            <person name="Poggeler S."/>
            <person name="Barry K."/>
            <person name="Grigoriev I.V."/>
            <person name="Nowrousian M."/>
        </authorList>
    </citation>
    <scope>NUCLEOTIDE SEQUENCE [LARGE SCALE GENOMIC DNA]</scope>
    <source>
        <strain evidence="3 4">CBS 389.68</strain>
    </source>
</reference>
<evidence type="ECO:0000259" key="2">
    <source>
        <dbReference type="Pfam" id="PF25809"/>
    </source>
</evidence>
<dbReference type="AlphaFoldDB" id="A0A4S2N7H0"/>
<gene>
    <name evidence="3" type="ORF">EX30DRAFT_314215</name>
</gene>
<dbReference type="InParanoid" id="A0A4S2N7H0"/>
<evidence type="ECO:0000313" key="4">
    <source>
        <dbReference type="Proteomes" id="UP000298138"/>
    </source>
</evidence>
<feature type="compositionally biased region" description="Acidic residues" evidence="1">
    <location>
        <begin position="52"/>
        <end position="64"/>
    </location>
</feature>
<name>A0A4S2N7H0_9PEZI</name>
<evidence type="ECO:0000313" key="3">
    <source>
        <dbReference type="EMBL" id="TGZ85237.1"/>
    </source>
</evidence>